<protein>
    <recommendedName>
        <fullName evidence="6">Transcription factor domain-containing protein</fullName>
    </recommendedName>
</protein>
<dbReference type="GO" id="GO:0005634">
    <property type="term" value="C:nucleus"/>
    <property type="evidence" value="ECO:0007669"/>
    <property type="project" value="UniProtKB-SubCell"/>
</dbReference>
<dbReference type="GeneID" id="80908422"/>
<dbReference type="OrthoDB" id="4835445at2759"/>
<dbReference type="PANTHER" id="PTHR37534">
    <property type="entry name" value="TRANSCRIPTIONAL ACTIVATOR PROTEIN UGA3"/>
    <property type="match status" value="1"/>
</dbReference>
<dbReference type="InterPro" id="IPR021858">
    <property type="entry name" value="Fun_TF"/>
</dbReference>
<name>A0A9W8XTD3_9PLEO</name>
<dbReference type="EMBL" id="JAPEUX010000003">
    <property type="protein sequence ID" value="KAJ4356855.1"/>
    <property type="molecule type" value="Genomic_DNA"/>
</dbReference>
<feature type="compositionally biased region" description="Polar residues" evidence="3">
    <location>
        <begin position="34"/>
        <end position="54"/>
    </location>
</feature>
<evidence type="ECO:0000256" key="3">
    <source>
        <dbReference type="SAM" id="MobiDB-lite"/>
    </source>
</evidence>
<evidence type="ECO:0000256" key="1">
    <source>
        <dbReference type="ARBA" id="ARBA00004123"/>
    </source>
</evidence>
<evidence type="ECO:0000313" key="4">
    <source>
        <dbReference type="EMBL" id="KAJ4356855.1"/>
    </source>
</evidence>
<dbReference type="GO" id="GO:0000976">
    <property type="term" value="F:transcription cis-regulatory region binding"/>
    <property type="evidence" value="ECO:0007669"/>
    <property type="project" value="TreeGrafter"/>
</dbReference>
<keyword evidence="5" id="KW-1185">Reference proteome</keyword>
<dbReference type="RefSeq" id="XP_056073981.1">
    <property type="nucleotide sequence ID" value="XM_056213673.1"/>
</dbReference>
<accession>A0A9W8XTD3</accession>
<sequence>MPRVFDLSKDPPVSRSEKSAIAPAVTTDVIHADSASTTESRVPQIQSPHLSTNPAVVEFPATSGNQRGLRTDVLTYEFDEPFFSFNDQDWFCDKGAGAFTPKLWPPMLSDSDNALRNNTSTDMAWDDWSVVDDSSPSPTCDLLLCSPALALNYFAETICERLYACESLHNPIRSISIFRARHSPLFNSLLRYLTATYLSKSTILDQTRCLLSTVQKETLHHIGNEVDLAKRGDQFGLHIGIKARKAAEEALLALIMFGLASSWDGSNNTGIAHYRTAVSLYTETCASMAFVSRRFYAETLIYWWAGLSFVTNVEIEPLPDPPPCQDIEDGPNTYTDEYRLFYPHPLTGISPRAHLLLGKVASLVYSQRIRAMRPSFLSSERLKQDESILQTSYQLEEDLLSLHIPQPTDLPEVNDTNTSINDLRNMAEAYRLSGLLMLYRCFPDLLRNRRGDLRNQDASEQWLCALALHTLGILERNSPNSRTRSIEQIVLVIIAGEICHPLHHGIASSVERNTYSQFLQSLCDSWSAAGSLCSAEDVPRPFLEGAGLLSDEGFLDLPPILPVAEGENEMGAEDVANIIQRARHKVSHRLTTVREILPYRSVEQGEELIHDIWERDRTHQGAFWMDVMIKNGWTFILV</sequence>
<reference evidence="4" key="1">
    <citation type="submission" date="2022-10" db="EMBL/GenBank/DDBJ databases">
        <title>Tapping the CABI collections for fungal endophytes: first genome assemblies for Collariella, Neodidymelliopsis, Ascochyta clinopodiicola, Didymella pomorum, Didymosphaeria variabile, Neocosmospora piperis and Neocucurbitaria cava.</title>
        <authorList>
            <person name="Hill R."/>
        </authorList>
    </citation>
    <scope>NUCLEOTIDE SEQUENCE</scope>
    <source>
        <strain evidence="4">IMI 356815</strain>
    </source>
</reference>
<dbReference type="Pfam" id="PF11951">
    <property type="entry name" value="Fungal_trans_2"/>
    <property type="match status" value="1"/>
</dbReference>
<comment type="caution">
    <text evidence="4">The sequence shown here is derived from an EMBL/GenBank/DDBJ whole genome shotgun (WGS) entry which is preliminary data.</text>
</comment>
<dbReference type="AlphaFoldDB" id="A0A9W8XTD3"/>
<keyword evidence="2" id="KW-0539">Nucleus</keyword>
<feature type="region of interest" description="Disordered" evidence="3">
    <location>
        <begin position="33"/>
        <end position="55"/>
    </location>
</feature>
<dbReference type="Proteomes" id="UP001140513">
    <property type="component" value="Unassembled WGS sequence"/>
</dbReference>
<comment type="subcellular location">
    <subcellularLocation>
        <location evidence="1">Nucleus</location>
    </subcellularLocation>
</comment>
<dbReference type="PANTHER" id="PTHR37534:SF11">
    <property type="entry name" value="ZN(II)2CYS6 TRANSCRIPTION FACTOR (EUROFUNG)"/>
    <property type="match status" value="1"/>
</dbReference>
<proteinExistence type="predicted"/>
<organism evidence="4 5">
    <name type="scientific">Didymosphaeria variabile</name>
    <dbReference type="NCBI Taxonomy" id="1932322"/>
    <lineage>
        <taxon>Eukaryota</taxon>
        <taxon>Fungi</taxon>
        <taxon>Dikarya</taxon>
        <taxon>Ascomycota</taxon>
        <taxon>Pezizomycotina</taxon>
        <taxon>Dothideomycetes</taxon>
        <taxon>Pleosporomycetidae</taxon>
        <taxon>Pleosporales</taxon>
        <taxon>Massarineae</taxon>
        <taxon>Didymosphaeriaceae</taxon>
        <taxon>Didymosphaeria</taxon>
    </lineage>
</organism>
<dbReference type="GO" id="GO:0045944">
    <property type="term" value="P:positive regulation of transcription by RNA polymerase II"/>
    <property type="evidence" value="ECO:0007669"/>
    <property type="project" value="TreeGrafter"/>
</dbReference>
<gene>
    <name evidence="4" type="ORF">N0V89_004892</name>
</gene>
<evidence type="ECO:0008006" key="6">
    <source>
        <dbReference type="Google" id="ProtNLM"/>
    </source>
</evidence>
<evidence type="ECO:0000256" key="2">
    <source>
        <dbReference type="ARBA" id="ARBA00023242"/>
    </source>
</evidence>
<dbReference type="GO" id="GO:0003700">
    <property type="term" value="F:DNA-binding transcription factor activity"/>
    <property type="evidence" value="ECO:0007669"/>
    <property type="project" value="TreeGrafter"/>
</dbReference>
<evidence type="ECO:0000313" key="5">
    <source>
        <dbReference type="Proteomes" id="UP001140513"/>
    </source>
</evidence>